<evidence type="ECO:0000256" key="2">
    <source>
        <dbReference type="ARBA" id="ARBA00023242"/>
    </source>
</evidence>
<protein>
    <recommendedName>
        <fullName evidence="4">EVE domain-containing protein</fullName>
    </recommendedName>
</protein>
<proteinExistence type="predicted"/>
<evidence type="ECO:0000259" key="4">
    <source>
        <dbReference type="Pfam" id="PF01878"/>
    </source>
</evidence>
<dbReference type="Proteomes" id="UP001054889">
    <property type="component" value="Unassembled WGS sequence"/>
</dbReference>
<dbReference type="InterPro" id="IPR047197">
    <property type="entry name" value="THYN1-like_EVE"/>
</dbReference>
<keyword evidence="6" id="KW-1185">Reference proteome</keyword>
<accession>A0AAV5CEM0</accession>
<feature type="domain" description="EVE" evidence="4">
    <location>
        <begin position="20"/>
        <end position="153"/>
    </location>
</feature>
<dbReference type="InterPro" id="IPR052181">
    <property type="entry name" value="5hmC_binding"/>
</dbReference>
<dbReference type="PANTHER" id="PTHR14087">
    <property type="entry name" value="THYMOCYTE NUCLEAR PROTEIN 1"/>
    <property type="match status" value="1"/>
</dbReference>
<dbReference type="Pfam" id="PF01878">
    <property type="entry name" value="EVE"/>
    <property type="match status" value="1"/>
</dbReference>
<feature type="compositionally biased region" description="Low complexity" evidence="3">
    <location>
        <begin position="251"/>
        <end position="266"/>
    </location>
</feature>
<dbReference type="AlphaFoldDB" id="A0AAV5CEM0"/>
<dbReference type="SUPFAM" id="SSF88697">
    <property type="entry name" value="PUA domain-like"/>
    <property type="match status" value="1"/>
</dbReference>
<keyword evidence="2" id="KW-0539">Nucleus</keyword>
<dbReference type="FunFam" id="3.10.590.10:FF:000005">
    <property type="entry name" value="Os03g0676100 protein"/>
    <property type="match status" value="1"/>
</dbReference>
<reference evidence="5" key="1">
    <citation type="journal article" date="2018" name="DNA Res.">
        <title>Multiple hybrid de novo genome assembly of finger millet, an orphan allotetraploid crop.</title>
        <authorList>
            <person name="Hatakeyama M."/>
            <person name="Aluri S."/>
            <person name="Balachadran M.T."/>
            <person name="Sivarajan S.R."/>
            <person name="Patrignani A."/>
            <person name="Gruter S."/>
            <person name="Poveda L."/>
            <person name="Shimizu-Inatsugi R."/>
            <person name="Baeten J."/>
            <person name="Francoijs K.J."/>
            <person name="Nataraja K.N."/>
            <person name="Reddy Y.A.N."/>
            <person name="Phadnis S."/>
            <person name="Ravikumar R.L."/>
            <person name="Schlapbach R."/>
            <person name="Sreeman S.M."/>
            <person name="Shimizu K.K."/>
        </authorList>
    </citation>
    <scope>NUCLEOTIDE SEQUENCE</scope>
</reference>
<feature type="region of interest" description="Disordered" evidence="3">
    <location>
        <begin position="251"/>
        <end position="281"/>
    </location>
</feature>
<organism evidence="5 6">
    <name type="scientific">Eleusine coracana subsp. coracana</name>
    <dbReference type="NCBI Taxonomy" id="191504"/>
    <lineage>
        <taxon>Eukaryota</taxon>
        <taxon>Viridiplantae</taxon>
        <taxon>Streptophyta</taxon>
        <taxon>Embryophyta</taxon>
        <taxon>Tracheophyta</taxon>
        <taxon>Spermatophyta</taxon>
        <taxon>Magnoliopsida</taxon>
        <taxon>Liliopsida</taxon>
        <taxon>Poales</taxon>
        <taxon>Poaceae</taxon>
        <taxon>PACMAD clade</taxon>
        <taxon>Chloridoideae</taxon>
        <taxon>Cynodonteae</taxon>
        <taxon>Eleusininae</taxon>
        <taxon>Eleusine</taxon>
    </lineage>
</organism>
<dbReference type="CDD" id="cd21133">
    <property type="entry name" value="EVE"/>
    <property type="match status" value="1"/>
</dbReference>
<dbReference type="PANTHER" id="PTHR14087:SF8">
    <property type="entry name" value="OS03G0676100 PROTEIN"/>
    <property type="match status" value="1"/>
</dbReference>
<evidence type="ECO:0000313" key="5">
    <source>
        <dbReference type="EMBL" id="GJM96802.1"/>
    </source>
</evidence>
<sequence>MPRKPKPTAQPASTPAAGPQYWLLKTEPGEWSWSDQARAAGGTAPWDGVRNRQAINYLRAMRSGDQCLFYHSGAGAASRRVVGVVEVARPWYEEEREGEKAAAGGAVDVRAVGEFRKPVALGEIKKAADEVEGMRDFALLRQPRLSVMPVPAKGNLYNYYVVLLWNPFGLQVQGVKKSGPIFLPPLLTHPVVAATPATARLCASAYLATSPSPHLAFASIYRRGSTQHALEALTSRFFSCPVVRLGVRRSSSMTDPASSSSSAPMAEGGSINDDLHLQGEHGDDEDAAAITDAADALFRMSASTPVDIDASPTTSTAAGNRTRARTSGIWNDMEELKTIVAHESTKNIISGSIVATSTKKATWSGGWHACLGS</sequence>
<evidence type="ECO:0000256" key="3">
    <source>
        <dbReference type="SAM" id="MobiDB-lite"/>
    </source>
</evidence>
<evidence type="ECO:0000313" key="6">
    <source>
        <dbReference type="Proteomes" id="UP001054889"/>
    </source>
</evidence>
<gene>
    <name evidence="5" type="primary">ga13669</name>
    <name evidence="5" type="ORF">PR202_ga13669</name>
</gene>
<dbReference type="InterPro" id="IPR002740">
    <property type="entry name" value="EVE_domain"/>
</dbReference>
<name>A0AAV5CEM0_ELECO</name>
<dbReference type="EMBL" id="BQKI01000006">
    <property type="protein sequence ID" value="GJM96802.1"/>
    <property type="molecule type" value="Genomic_DNA"/>
</dbReference>
<evidence type="ECO:0000256" key="1">
    <source>
        <dbReference type="ARBA" id="ARBA00004123"/>
    </source>
</evidence>
<comment type="subcellular location">
    <subcellularLocation>
        <location evidence="1">Nucleus</location>
    </subcellularLocation>
</comment>
<dbReference type="GO" id="GO:0005634">
    <property type="term" value="C:nucleus"/>
    <property type="evidence" value="ECO:0007669"/>
    <property type="project" value="UniProtKB-SubCell"/>
</dbReference>
<comment type="caution">
    <text evidence="5">The sequence shown here is derived from an EMBL/GenBank/DDBJ whole genome shotgun (WGS) entry which is preliminary data.</text>
</comment>
<dbReference type="InterPro" id="IPR015947">
    <property type="entry name" value="PUA-like_sf"/>
</dbReference>
<dbReference type="Gene3D" id="3.10.590.10">
    <property type="entry name" value="ph1033 like domains"/>
    <property type="match status" value="1"/>
</dbReference>
<reference evidence="5" key="2">
    <citation type="submission" date="2021-12" db="EMBL/GenBank/DDBJ databases">
        <title>Resequencing data analysis of finger millet.</title>
        <authorList>
            <person name="Hatakeyama M."/>
            <person name="Aluri S."/>
            <person name="Balachadran M.T."/>
            <person name="Sivarajan S.R."/>
            <person name="Poveda L."/>
            <person name="Shimizu-Inatsugi R."/>
            <person name="Schlapbach R."/>
            <person name="Sreeman S.M."/>
            <person name="Shimizu K.K."/>
        </authorList>
    </citation>
    <scope>NUCLEOTIDE SEQUENCE</scope>
</reference>